<dbReference type="Proteomes" id="UP000431264">
    <property type="component" value="Unassembled WGS sequence"/>
</dbReference>
<organism evidence="2 3">
    <name type="scientific">Flavobacterium profundi</name>
    <dbReference type="NCBI Taxonomy" id="1774945"/>
    <lineage>
        <taxon>Bacteria</taxon>
        <taxon>Pseudomonadati</taxon>
        <taxon>Bacteroidota</taxon>
        <taxon>Flavobacteriia</taxon>
        <taxon>Flavobacteriales</taxon>
        <taxon>Flavobacteriaceae</taxon>
        <taxon>Flavobacterium</taxon>
    </lineage>
</organism>
<reference evidence="3" key="1">
    <citation type="submission" date="2019-05" db="EMBL/GenBank/DDBJ databases">
        <title>Flavobacterium profundi sp. nov., isolated from a deep-sea seamount.</title>
        <authorList>
            <person name="Zhang D.-C."/>
        </authorList>
    </citation>
    <scope>NUCLEOTIDE SEQUENCE [LARGE SCALE GENOMIC DNA]</scope>
    <source>
        <strain evidence="3">TP390</strain>
    </source>
</reference>
<dbReference type="AlphaFoldDB" id="A0A6I4ITG8"/>
<accession>A0A6I4ITG8</accession>
<feature type="signal peptide" evidence="1">
    <location>
        <begin position="1"/>
        <end position="21"/>
    </location>
</feature>
<evidence type="ECO:0000313" key="3">
    <source>
        <dbReference type="Proteomes" id="UP000431264"/>
    </source>
</evidence>
<keyword evidence="1" id="KW-0732">Signal</keyword>
<sequence length="244" mass="27601">MKNVMYKIAVLFIAFSLQGFAQSWQGFYQTKYGILFLIEESGPEYPNGSLVYGDYGNNGTMVGKLTLQDSGYEGKFHNGKDWGSFKLRASISSGLDTGLYSFSGTWGFYNVDNTGTTNPDFLWTGNRRGIIRTDRLQNAVWSGKWNTNFGYLILEQVGNKITGKYDNKGIIEGSYDETNGVFEGFFTNNGSTGYFKFKIPSKRANGDRNFFKGNWGWTKALEKGEWNGEKAIKTNLVKIEYKKR</sequence>
<dbReference type="RefSeq" id="WP_140998606.1">
    <property type="nucleotide sequence ID" value="NZ_VDCZ01000010.1"/>
</dbReference>
<proteinExistence type="predicted"/>
<protein>
    <recommendedName>
        <fullName evidence="4">Membrane-binding protein</fullName>
    </recommendedName>
</protein>
<gene>
    <name evidence="2" type="ORF">GOQ30_13485</name>
</gene>
<evidence type="ECO:0000313" key="2">
    <source>
        <dbReference type="EMBL" id="MVO10179.1"/>
    </source>
</evidence>
<comment type="caution">
    <text evidence="2">The sequence shown here is derived from an EMBL/GenBank/DDBJ whole genome shotgun (WGS) entry which is preliminary data.</text>
</comment>
<dbReference type="OrthoDB" id="1142841at2"/>
<name>A0A6I4ITG8_9FLAO</name>
<evidence type="ECO:0000256" key="1">
    <source>
        <dbReference type="SAM" id="SignalP"/>
    </source>
</evidence>
<feature type="chain" id="PRO_5026167067" description="Membrane-binding protein" evidence="1">
    <location>
        <begin position="22"/>
        <end position="244"/>
    </location>
</feature>
<keyword evidence="3" id="KW-1185">Reference proteome</keyword>
<evidence type="ECO:0008006" key="4">
    <source>
        <dbReference type="Google" id="ProtNLM"/>
    </source>
</evidence>
<dbReference type="EMBL" id="WQLW01000010">
    <property type="protein sequence ID" value="MVO10179.1"/>
    <property type="molecule type" value="Genomic_DNA"/>
</dbReference>